<dbReference type="Proteomes" id="UP000284057">
    <property type="component" value="Unassembled WGS sequence"/>
</dbReference>
<dbReference type="SUPFAM" id="SSF47413">
    <property type="entry name" value="lambda repressor-like DNA-binding domains"/>
    <property type="match status" value="1"/>
</dbReference>
<sequence>MPGDPVQIGADDAPWVVTNTYTSTDPWVKLQHSERTHELRSVRVRVLVNHQRAIAQGNGAGPRNVLAARLRELRVERSLTQTELATLSGVKPASLLNIEGGRRTVTLDTIYDLAAALDVPVADLFRPPAPGDPAQ</sequence>
<reference evidence="5 6" key="1">
    <citation type="submission" date="2018-09" db="EMBL/GenBank/DDBJ databases">
        <title>Isolation, diversity and antifungal activity of actinobacteria from wheat.</title>
        <authorList>
            <person name="Han C."/>
        </authorList>
    </citation>
    <scope>NUCLEOTIDE SEQUENCE [LARGE SCALE GENOMIC DNA]</scope>
    <source>
        <strain evidence="5 6">NEAU-YY265</strain>
    </source>
</reference>
<evidence type="ECO:0000256" key="1">
    <source>
        <dbReference type="ARBA" id="ARBA00023015"/>
    </source>
</evidence>
<evidence type="ECO:0000313" key="5">
    <source>
        <dbReference type="EMBL" id="RIQ36988.1"/>
    </source>
</evidence>
<feature type="domain" description="HTH cro/C1-type" evidence="4">
    <location>
        <begin position="70"/>
        <end position="124"/>
    </location>
</feature>
<keyword evidence="2" id="KW-0238">DNA-binding</keyword>
<dbReference type="InterPro" id="IPR050807">
    <property type="entry name" value="TransReg_Diox_bact_type"/>
</dbReference>
<dbReference type="Pfam" id="PF01381">
    <property type="entry name" value="HTH_3"/>
    <property type="match status" value="1"/>
</dbReference>
<dbReference type="CDD" id="cd00093">
    <property type="entry name" value="HTH_XRE"/>
    <property type="match status" value="1"/>
</dbReference>
<evidence type="ECO:0000259" key="4">
    <source>
        <dbReference type="PROSITE" id="PS50943"/>
    </source>
</evidence>
<keyword evidence="1" id="KW-0805">Transcription regulation</keyword>
<dbReference type="Gene3D" id="1.10.260.40">
    <property type="entry name" value="lambda repressor-like DNA-binding domains"/>
    <property type="match status" value="1"/>
</dbReference>
<organism evidence="5 6">
    <name type="scientific">Jiangella rhizosphaerae</name>
    <dbReference type="NCBI Taxonomy" id="2293569"/>
    <lineage>
        <taxon>Bacteria</taxon>
        <taxon>Bacillati</taxon>
        <taxon>Actinomycetota</taxon>
        <taxon>Actinomycetes</taxon>
        <taxon>Jiangellales</taxon>
        <taxon>Jiangellaceae</taxon>
        <taxon>Jiangella</taxon>
    </lineage>
</organism>
<gene>
    <name evidence="5" type="ORF">DY240_01200</name>
</gene>
<keyword evidence="3" id="KW-0804">Transcription</keyword>
<dbReference type="GO" id="GO:0003677">
    <property type="term" value="F:DNA binding"/>
    <property type="evidence" value="ECO:0007669"/>
    <property type="project" value="UniProtKB-KW"/>
</dbReference>
<dbReference type="AlphaFoldDB" id="A0A418KX45"/>
<dbReference type="GO" id="GO:0005829">
    <property type="term" value="C:cytosol"/>
    <property type="evidence" value="ECO:0007669"/>
    <property type="project" value="TreeGrafter"/>
</dbReference>
<evidence type="ECO:0000256" key="3">
    <source>
        <dbReference type="ARBA" id="ARBA00023163"/>
    </source>
</evidence>
<dbReference type="PANTHER" id="PTHR46797:SF23">
    <property type="entry name" value="HTH-TYPE TRANSCRIPTIONAL REGULATOR SUTR"/>
    <property type="match status" value="1"/>
</dbReference>
<protein>
    <submittedName>
        <fullName evidence="5">XRE family transcriptional regulator</fullName>
    </submittedName>
</protein>
<comment type="caution">
    <text evidence="5">The sequence shown here is derived from an EMBL/GenBank/DDBJ whole genome shotgun (WGS) entry which is preliminary data.</text>
</comment>
<dbReference type="PROSITE" id="PS50943">
    <property type="entry name" value="HTH_CROC1"/>
    <property type="match status" value="1"/>
</dbReference>
<dbReference type="PANTHER" id="PTHR46797">
    <property type="entry name" value="HTH-TYPE TRANSCRIPTIONAL REGULATOR"/>
    <property type="match status" value="1"/>
</dbReference>
<dbReference type="InterPro" id="IPR010982">
    <property type="entry name" value="Lambda_DNA-bd_dom_sf"/>
</dbReference>
<accession>A0A418KX45</accession>
<evidence type="ECO:0000313" key="6">
    <source>
        <dbReference type="Proteomes" id="UP000284057"/>
    </source>
</evidence>
<name>A0A418KX45_9ACTN</name>
<dbReference type="InterPro" id="IPR001387">
    <property type="entry name" value="Cro/C1-type_HTH"/>
</dbReference>
<evidence type="ECO:0000256" key="2">
    <source>
        <dbReference type="ARBA" id="ARBA00023125"/>
    </source>
</evidence>
<keyword evidence="6" id="KW-1185">Reference proteome</keyword>
<dbReference type="EMBL" id="QUAL01000012">
    <property type="protein sequence ID" value="RIQ36988.1"/>
    <property type="molecule type" value="Genomic_DNA"/>
</dbReference>
<dbReference type="OrthoDB" id="9810578at2"/>
<proteinExistence type="predicted"/>
<dbReference type="GO" id="GO:0003700">
    <property type="term" value="F:DNA-binding transcription factor activity"/>
    <property type="evidence" value="ECO:0007669"/>
    <property type="project" value="TreeGrafter"/>
</dbReference>
<dbReference type="SMART" id="SM00530">
    <property type="entry name" value="HTH_XRE"/>
    <property type="match status" value="1"/>
</dbReference>